<keyword evidence="2" id="KW-1133">Transmembrane helix</keyword>
<evidence type="ECO:0000256" key="2">
    <source>
        <dbReference type="SAM" id="Phobius"/>
    </source>
</evidence>
<keyword evidence="3" id="KW-0732">Signal</keyword>
<feature type="signal peptide" evidence="3">
    <location>
        <begin position="1"/>
        <end position="29"/>
    </location>
</feature>
<feature type="transmembrane region" description="Helical" evidence="2">
    <location>
        <begin position="371"/>
        <end position="392"/>
    </location>
</feature>
<feature type="region of interest" description="Disordered" evidence="1">
    <location>
        <begin position="40"/>
        <end position="155"/>
    </location>
</feature>
<feature type="compositionally biased region" description="Low complexity" evidence="1">
    <location>
        <begin position="40"/>
        <end position="141"/>
    </location>
</feature>
<accession>A0ABV5V9G1</accession>
<organism evidence="4 5">
    <name type="scientific">Streptomyces thermocoprophilus</name>
    <dbReference type="NCBI Taxonomy" id="78356"/>
    <lineage>
        <taxon>Bacteria</taxon>
        <taxon>Bacillati</taxon>
        <taxon>Actinomycetota</taxon>
        <taxon>Actinomycetes</taxon>
        <taxon>Kitasatosporales</taxon>
        <taxon>Streptomycetaceae</taxon>
        <taxon>Streptomyces</taxon>
    </lineage>
</organism>
<keyword evidence="2" id="KW-0812">Transmembrane</keyword>
<evidence type="ECO:0008006" key="6">
    <source>
        <dbReference type="Google" id="ProtNLM"/>
    </source>
</evidence>
<proteinExistence type="predicted"/>
<evidence type="ECO:0000256" key="1">
    <source>
        <dbReference type="SAM" id="MobiDB-lite"/>
    </source>
</evidence>
<dbReference type="Proteomes" id="UP001589703">
    <property type="component" value="Unassembled WGS sequence"/>
</dbReference>
<protein>
    <recommendedName>
        <fullName evidence="6">Gram-positive cocci surface proteins LPxTG domain-containing protein</fullName>
    </recommendedName>
</protein>
<evidence type="ECO:0000256" key="3">
    <source>
        <dbReference type="SAM" id="SignalP"/>
    </source>
</evidence>
<keyword evidence="5" id="KW-1185">Reference proteome</keyword>
<feature type="region of interest" description="Disordered" evidence="1">
    <location>
        <begin position="305"/>
        <end position="365"/>
    </location>
</feature>
<gene>
    <name evidence="4" type="ORF">ACFFRO_04810</name>
</gene>
<feature type="chain" id="PRO_5045887265" description="Gram-positive cocci surface proteins LPxTG domain-containing protein" evidence="3">
    <location>
        <begin position="30"/>
        <end position="399"/>
    </location>
</feature>
<keyword evidence="2" id="KW-0472">Membrane</keyword>
<reference evidence="4 5" key="1">
    <citation type="submission" date="2024-09" db="EMBL/GenBank/DDBJ databases">
        <authorList>
            <person name="Sun Q."/>
            <person name="Mori K."/>
        </authorList>
    </citation>
    <scope>NUCLEOTIDE SEQUENCE [LARGE SCALE GENOMIC DNA]</scope>
    <source>
        <strain evidence="4 5">JCM 10918</strain>
    </source>
</reference>
<evidence type="ECO:0000313" key="4">
    <source>
        <dbReference type="EMBL" id="MFB9734463.1"/>
    </source>
</evidence>
<dbReference type="RefSeq" id="WP_385858131.1">
    <property type="nucleotide sequence ID" value="NZ_JBHMAR010000003.1"/>
</dbReference>
<feature type="compositionally biased region" description="Low complexity" evidence="1">
    <location>
        <begin position="326"/>
        <end position="358"/>
    </location>
</feature>
<comment type="caution">
    <text evidence="4">The sequence shown here is derived from an EMBL/GenBank/DDBJ whole genome shotgun (WGS) entry which is preliminary data.</text>
</comment>
<name>A0ABV5V9G1_9ACTN</name>
<dbReference type="EMBL" id="JBHMAR010000003">
    <property type="protein sequence ID" value="MFB9734463.1"/>
    <property type="molecule type" value="Genomic_DNA"/>
</dbReference>
<sequence length="399" mass="40541">MTMRLPKPLSPCLAPAAALLLAAPPVASAAQPATPASAPAAQSALLSTTATRTAAHTTTRTAAGPAPAAQSALLSTTATHTTTHTTTRTAARPAPAAQSALLSTTTTRTAARPAPAAQSALLSTTATRTAAHTTTRTAARPAPAPSEPDASCSGAEAAAGRFPLSARIVGGPASYEAGGGPGTWRIELRNTTARTCTGIHPVVVLVDSRHALTPAQARLEFSHGGREHTVPFEETDEDELVGAFTDEDGFHGFTVGPRGRLAVEVRLAFAADAVPDDVTVNAAVVQRHEDDGDWVGQSNDYRFTVREPSEEAPAEDVFPSEGRTETGTGTPSPDATAPGGTAAPSPADPTASEAPAEALHGPGELAATGPLAHPVALASTALLLTGAALTVVRRPWRRR</sequence>
<evidence type="ECO:0000313" key="5">
    <source>
        <dbReference type="Proteomes" id="UP001589703"/>
    </source>
</evidence>